<accession>A0AAD8USQ3</accession>
<protein>
    <submittedName>
        <fullName evidence="1">Uncharacterized protein</fullName>
    </submittedName>
</protein>
<reference evidence="1" key="1">
    <citation type="submission" date="2023-08" db="EMBL/GenBank/DDBJ databases">
        <title>Draft sequence of the Babesia gibsoni genome.</title>
        <authorList>
            <person name="Yamagishi J.Y."/>
            <person name="Xuan X.X."/>
        </authorList>
    </citation>
    <scope>NUCLEOTIDE SEQUENCE</scope>
    <source>
        <strain evidence="1">Azabu</strain>
    </source>
</reference>
<dbReference type="InterPro" id="IPR016159">
    <property type="entry name" value="Cullin_repeat-like_dom_sf"/>
</dbReference>
<sequence>MDNIQELYSMIMGGDVSQFENDPEIRHISFYLCELLFKDYSDISKEAVSSMSCMNIHLQKEVHKEDQVARASLHRLVEDYTASALRNINDISKIADEDIIEQSSTILEELDRYDYMKSDNEFLHSVTSLCDDLLRTGDEKYSLIIAYEEMLEEVSKHKSSKIVNILKDKVKNVKFNVEQKLFLSFNNNKDDTLRIVSGIRALGLSSEEEIANEFIKNRSRYISECVDLIKAMSKESIHRCINEAALTLKTKIYAILLCYQHTFGNVDENVASLMRKAIFQFLYLISNAVAKGNADSLTPRHISEVKQELHEISQSFTEFGLSFEPLLEEIFDKLGDPTSQLS</sequence>
<evidence type="ECO:0000313" key="2">
    <source>
        <dbReference type="Proteomes" id="UP001230268"/>
    </source>
</evidence>
<dbReference type="EMBL" id="JAVEPI010000001">
    <property type="protein sequence ID" value="KAK1444266.1"/>
    <property type="molecule type" value="Genomic_DNA"/>
</dbReference>
<organism evidence="1 2">
    <name type="scientific">Babesia gibsoni</name>
    <dbReference type="NCBI Taxonomy" id="33632"/>
    <lineage>
        <taxon>Eukaryota</taxon>
        <taxon>Sar</taxon>
        <taxon>Alveolata</taxon>
        <taxon>Apicomplexa</taxon>
        <taxon>Aconoidasida</taxon>
        <taxon>Piroplasmida</taxon>
        <taxon>Babesiidae</taxon>
        <taxon>Babesia</taxon>
    </lineage>
</organism>
<keyword evidence="2" id="KW-1185">Reference proteome</keyword>
<dbReference type="AlphaFoldDB" id="A0AAD8USQ3"/>
<comment type="caution">
    <text evidence="1">The sequence shown here is derived from an EMBL/GenBank/DDBJ whole genome shotgun (WGS) entry which is preliminary data.</text>
</comment>
<gene>
    <name evidence="1" type="ORF">BgAZ_101720</name>
</gene>
<name>A0AAD8USQ3_BABGI</name>
<proteinExistence type="predicted"/>
<dbReference type="SUPFAM" id="SSF74788">
    <property type="entry name" value="Cullin repeat-like"/>
    <property type="match status" value="1"/>
</dbReference>
<evidence type="ECO:0000313" key="1">
    <source>
        <dbReference type="EMBL" id="KAK1444266.1"/>
    </source>
</evidence>
<dbReference type="Proteomes" id="UP001230268">
    <property type="component" value="Unassembled WGS sequence"/>
</dbReference>